<evidence type="ECO:0000313" key="1">
    <source>
        <dbReference type="EMBL" id="EDL99698.1"/>
    </source>
</evidence>
<name>A6K6X9_RAT</name>
<dbReference type="EMBL" id="CH474025">
    <property type="protein sequence ID" value="EDL99698.1"/>
    <property type="molecule type" value="Genomic_DNA"/>
</dbReference>
<dbReference type="Proteomes" id="UP000234681">
    <property type="component" value="Chromosome 20"/>
</dbReference>
<organism evidence="1 2">
    <name type="scientific">Rattus norvegicus</name>
    <name type="common">Rat</name>
    <dbReference type="NCBI Taxonomy" id="10116"/>
    <lineage>
        <taxon>Eukaryota</taxon>
        <taxon>Metazoa</taxon>
        <taxon>Chordata</taxon>
        <taxon>Craniata</taxon>
        <taxon>Vertebrata</taxon>
        <taxon>Euteleostomi</taxon>
        <taxon>Mammalia</taxon>
        <taxon>Eutheria</taxon>
        <taxon>Euarchontoglires</taxon>
        <taxon>Glires</taxon>
        <taxon>Rodentia</taxon>
        <taxon>Myomorpha</taxon>
        <taxon>Muroidea</taxon>
        <taxon>Muridae</taxon>
        <taxon>Murinae</taxon>
        <taxon>Rattus</taxon>
    </lineage>
</organism>
<protein>
    <submittedName>
        <fullName evidence="1">RCG58488</fullName>
    </submittedName>
</protein>
<reference evidence="2" key="1">
    <citation type="submission" date="2005-09" db="EMBL/GenBank/DDBJ databases">
        <authorList>
            <person name="Mural R.J."/>
            <person name="Li P.W."/>
            <person name="Adams M.D."/>
            <person name="Amanatides P.G."/>
            <person name="Baden-Tillson H."/>
            <person name="Barnstead M."/>
            <person name="Chin S.H."/>
            <person name="Dew I."/>
            <person name="Evans C.A."/>
            <person name="Ferriera S."/>
            <person name="Flanigan M."/>
            <person name="Fosler C."/>
            <person name="Glodek A."/>
            <person name="Gu Z."/>
            <person name="Holt R.A."/>
            <person name="Jennings D."/>
            <person name="Kraft C.L."/>
            <person name="Lu F."/>
            <person name="Nguyen T."/>
            <person name="Nusskern D.R."/>
            <person name="Pfannkoch C.M."/>
            <person name="Sitter C."/>
            <person name="Sutton G.G."/>
            <person name="Venter J.C."/>
            <person name="Wang Z."/>
            <person name="Woodage T."/>
            <person name="Zheng X.H."/>
            <person name="Zhong F."/>
        </authorList>
    </citation>
    <scope>NUCLEOTIDE SEQUENCE [LARGE SCALE GENOMIC DNA]</scope>
    <source>
        <strain>BN</strain>
        <strain evidence="2">Sprague-Dawley</strain>
    </source>
</reference>
<dbReference type="AlphaFoldDB" id="A6K6X9"/>
<evidence type="ECO:0000313" key="2">
    <source>
        <dbReference type="Proteomes" id="UP000234681"/>
    </source>
</evidence>
<sequence>MFRTSWCPQSCVWLSPDPRLQTVPELSSNLTCLWFSPCMISSSGEHAAVSFIKEKRKERRRERILIPFVFS</sequence>
<gene>
    <name evidence="1" type="ORF">rCG_58488</name>
</gene>
<proteinExistence type="predicted"/>
<accession>A6K6X9</accession>